<feature type="compositionally biased region" description="Low complexity" evidence="1">
    <location>
        <begin position="349"/>
        <end position="358"/>
    </location>
</feature>
<reference evidence="3" key="1">
    <citation type="submission" date="2021-01" db="EMBL/GenBank/DDBJ databases">
        <authorList>
            <person name="Corre E."/>
            <person name="Pelletier E."/>
            <person name="Niang G."/>
            <person name="Scheremetjew M."/>
            <person name="Finn R."/>
            <person name="Kale V."/>
            <person name="Holt S."/>
            <person name="Cochrane G."/>
            <person name="Meng A."/>
            <person name="Brown T."/>
            <person name="Cohen L."/>
        </authorList>
    </citation>
    <scope>NUCLEOTIDE SEQUENCE</scope>
    <source>
        <strain evidence="3">CCMP3107</strain>
    </source>
</reference>
<dbReference type="AlphaFoldDB" id="A0A7S4D6C0"/>
<feature type="domain" description="MINDY deubiquitinase" evidence="2">
    <location>
        <begin position="88"/>
        <end position="197"/>
    </location>
</feature>
<dbReference type="EMBL" id="HBIU01021436">
    <property type="protein sequence ID" value="CAE0631362.1"/>
    <property type="molecule type" value="Transcribed_RNA"/>
</dbReference>
<dbReference type="GO" id="GO:0071944">
    <property type="term" value="C:cell periphery"/>
    <property type="evidence" value="ECO:0007669"/>
    <property type="project" value="TreeGrafter"/>
</dbReference>
<proteinExistence type="predicted"/>
<sequence length="377" mass="41407">MIEDLKLKNENQNHLEREVEPQKSDDDHINNKKMTNDAVNDTQSSAGMMDGFIQNPALIPDTQLGEKEKRNSSGGLIEVPGIDDILMHQQDGSQTTPLSRRMPSQRTQDLVDGAIIDRFMNNTSSQLTYFGLSELHGQLRERQFCVFFRNNHFCTLFKNEEKLYLLVTDLGYQHEYDVVWERFDEIDGDTEYVNGNFRKIQRRVEDTPGSLPEHIVDPDYLMAMQLQQGEDADVGGQARPPPEQARTADGTEISPPLLIEDDDAALAARLHQEELAAAGAQGGAGQAAAALQQQPPPPAVTAAAAAADPSYPTREDGTPYSEAEVQAMIQQQLAYAQRRQQGGGGGGVATAAGGRSAGPYRPSAARNSRKKKDCTVQ</sequence>
<organism evidence="3">
    <name type="scientific">Heterosigma akashiwo</name>
    <name type="common">Chromophytic alga</name>
    <name type="synonym">Heterosigma carterae</name>
    <dbReference type="NCBI Taxonomy" id="2829"/>
    <lineage>
        <taxon>Eukaryota</taxon>
        <taxon>Sar</taxon>
        <taxon>Stramenopiles</taxon>
        <taxon>Ochrophyta</taxon>
        <taxon>Raphidophyceae</taxon>
        <taxon>Chattonellales</taxon>
        <taxon>Chattonellaceae</taxon>
        <taxon>Heterosigma</taxon>
    </lineage>
</organism>
<evidence type="ECO:0000313" key="3">
    <source>
        <dbReference type="EMBL" id="CAE0631362.1"/>
    </source>
</evidence>
<gene>
    <name evidence="3" type="ORF">HAKA00212_LOCUS10064</name>
</gene>
<feature type="region of interest" description="Disordered" evidence="1">
    <location>
        <begin position="1"/>
        <end position="39"/>
    </location>
</feature>
<feature type="region of interest" description="Disordered" evidence="1">
    <location>
        <begin position="231"/>
        <end position="255"/>
    </location>
</feature>
<dbReference type="InterPro" id="IPR007518">
    <property type="entry name" value="MINDY"/>
</dbReference>
<dbReference type="GO" id="GO:0004843">
    <property type="term" value="F:cysteine-type deubiquitinase activity"/>
    <property type="evidence" value="ECO:0007669"/>
    <property type="project" value="InterPro"/>
</dbReference>
<dbReference type="GO" id="GO:0005829">
    <property type="term" value="C:cytosol"/>
    <property type="evidence" value="ECO:0007669"/>
    <property type="project" value="TreeGrafter"/>
</dbReference>
<feature type="region of interest" description="Disordered" evidence="1">
    <location>
        <begin position="334"/>
        <end position="377"/>
    </location>
</feature>
<evidence type="ECO:0000259" key="2">
    <source>
        <dbReference type="Pfam" id="PF04424"/>
    </source>
</evidence>
<evidence type="ECO:0000256" key="1">
    <source>
        <dbReference type="SAM" id="MobiDB-lite"/>
    </source>
</evidence>
<feature type="compositionally biased region" description="Basic and acidic residues" evidence="1">
    <location>
        <begin position="1"/>
        <end position="30"/>
    </location>
</feature>
<dbReference type="Pfam" id="PF04424">
    <property type="entry name" value="MINDY_DUB"/>
    <property type="match status" value="1"/>
</dbReference>
<dbReference type="PANTHER" id="PTHR18063:SF6">
    <property type="entry name" value="UBIQUITIN CARBOXYL-TERMINAL HYDROLASE"/>
    <property type="match status" value="1"/>
</dbReference>
<feature type="region of interest" description="Disordered" evidence="1">
    <location>
        <begin position="286"/>
        <end position="319"/>
    </location>
</feature>
<dbReference type="PANTHER" id="PTHR18063">
    <property type="entry name" value="NF-E2 INDUCIBLE PROTEIN"/>
    <property type="match status" value="1"/>
</dbReference>
<dbReference type="GO" id="GO:1990380">
    <property type="term" value="F:K48-linked deubiquitinase activity"/>
    <property type="evidence" value="ECO:0007669"/>
    <property type="project" value="InterPro"/>
</dbReference>
<feature type="compositionally biased region" description="Basic residues" evidence="1">
    <location>
        <begin position="367"/>
        <end position="377"/>
    </location>
</feature>
<dbReference type="GO" id="GO:0016807">
    <property type="term" value="F:cysteine-type carboxypeptidase activity"/>
    <property type="evidence" value="ECO:0007669"/>
    <property type="project" value="TreeGrafter"/>
</dbReference>
<accession>A0A7S4D6C0</accession>
<name>A0A7S4D6C0_HETAK</name>
<protein>
    <recommendedName>
        <fullName evidence="2">MINDY deubiquitinase domain-containing protein</fullName>
    </recommendedName>
</protein>
<dbReference type="GO" id="GO:0071108">
    <property type="term" value="P:protein K48-linked deubiquitination"/>
    <property type="evidence" value="ECO:0007669"/>
    <property type="project" value="TreeGrafter"/>
</dbReference>
<dbReference type="InterPro" id="IPR033979">
    <property type="entry name" value="MINDY_domain"/>
</dbReference>